<sequence>MSDSIEGLPENVAAALDEFAPVELTPEQVGPSYRIDPASKVPVSKMHGKLWKARIDAACRTSKIHVDSWDECIKYYNNSQQDHRTDSQRADMSGNRYFSARRNKIWSETENMVYSNTRAIIPALYAKNPQVEFTCSNEEYRDYIQSVEDVVNTLATMRNAPGLNLKVHAKQAVISAELTNLAWIEVGYVQRDQSSLGVQEKLDMLSEELLNAEDTKTIVAVEGKLMALEEELDVLTPPGPFVTFHPPHAVINDPDCVLPDFSDAKWRAIKDFYPTAYLNAKYAEKNEEGQYMSLYEPTHVFLAGESKDQDDISSFKLFNKEQAAHEYGYGSNTELRKAERTMCWRVYDKTTRRVYLYADNKWDWPIWVENDPYGLPSFFTCEPMYFNTTPMSAYSKSNVAYYLDQQDAINEIHDEFRRARQDIKENILYDVKFDRTAVEAWLKGSSGNAQGVAVPEGKSLKDMILEKPNAMLRAAPLFDLSRPMQSIDRISGVSDVLRNAQFKTNTTNKAIENYNSSTAQRLDEKIDAIEDCLGRVLYGVGFLCAQFMTAEQAMQLVGQKAEGWTPKPAKELQMMFQCQAIGGSTQKPTSAAKKQQALEMADVLSKLGQFAPTVVAETILKLFDGAFDELELPTNAFERIMEESQAVLQRGNSVQGAQGGAAPGGPDVGAAPGSNVNLAEIAAIIDGLPPAAKTALGNAIAQGVPIAEAVPEIVDMLSNTTQQGM</sequence>
<accession>A0A6J5MVG0</accession>
<organism evidence="1">
    <name type="scientific">uncultured Caudovirales phage</name>
    <dbReference type="NCBI Taxonomy" id="2100421"/>
    <lineage>
        <taxon>Viruses</taxon>
        <taxon>Duplodnaviria</taxon>
        <taxon>Heunggongvirae</taxon>
        <taxon>Uroviricota</taxon>
        <taxon>Caudoviricetes</taxon>
        <taxon>Peduoviridae</taxon>
        <taxon>Maltschvirus</taxon>
        <taxon>Maltschvirus maltsch</taxon>
    </lineage>
</organism>
<gene>
    <name evidence="1" type="ORF">UFOVP568_52</name>
</gene>
<dbReference type="EMBL" id="LR796546">
    <property type="protein sequence ID" value="CAB4150648.1"/>
    <property type="molecule type" value="Genomic_DNA"/>
</dbReference>
<protein>
    <submittedName>
        <fullName evidence="1">Uncharacterized protein</fullName>
    </submittedName>
</protein>
<evidence type="ECO:0000313" key="1">
    <source>
        <dbReference type="EMBL" id="CAB4150648.1"/>
    </source>
</evidence>
<proteinExistence type="predicted"/>
<reference evidence="1" key="1">
    <citation type="submission" date="2020-04" db="EMBL/GenBank/DDBJ databases">
        <authorList>
            <person name="Chiriac C."/>
            <person name="Salcher M."/>
            <person name="Ghai R."/>
            <person name="Kavagutti S V."/>
        </authorList>
    </citation>
    <scope>NUCLEOTIDE SEQUENCE</scope>
</reference>
<name>A0A6J5MVG0_9CAUD</name>